<keyword evidence="2" id="KW-1185">Reference proteome</keyword>
<gene>
    <name evidence="1" type="ORF">N7460_002514</name>
</gene>
<dbReference type="Proteomes" id="UP001219568">
    <property type="component" value="Unassembled WGS sequence"/>
</dbReference>
<dbReference type="EMBL" id="JAQJZL010000002">
    <property type="protein sequence ID" value="KAJ6051980.1"/>
    <property type="molecule type" value="Genomic_DNA"/>
</dbReference>
<comment type="caution">
    <text evidence="1">The sequence shown here is derived from an EMBL/GenBank/DDBJ whole genome shotgun (WGS) entry which is preliminary data.</text>
</comment>
<evidence type="ECO:0000313" key="2">
    <source>
        <dbReference type="Proteomes" id="UP001219568"/>
    </source>
</evidence>
<dbReference type="PANTHER" id="PTHR40641:SF2">
    <property type="entry name" value="INVOLUCRIN REPEAT PROTEIN"/>
    <property type="match status" value="1"/>
</dbReference>
<name>A0AAD6ILG1_PENCN</name>
<proteinExistence type="predicted"/>
<sequence length="127" mass="13957">MRTQLAEFIMLPPLQPEYDTNGDLARQVYFNAALMNERSGLTNDNGELEAQQSVVRIVLFPLVVKKGNDVGEGDDEVVVCPAQVLIARPGKDKRVSRMTSGDRMSIDATKSVHSMAPSSMMDVSNMI</sequence>
<accession>A0AAD6ILG1</accession>
<organism evidence="1 2">
    <name type="scientific">Penicillium canescens</name>
    <dbReference type="NCBI Taxonomy" id="5083"/>
    <lineage>
        <taxon>Eukaryota</taxon>
        <taxon>Fungi</taxon>
        <taxon>Dikarya</taxon>
        <taxon>Ascomycota</taxon>
        <taxon>Pezizomycotina</taxon>
        <taxon>Eurotiomycetes</taxon>
        <taxon>Eurotiomycetidae</taxon>
        <taxon>Eurotiales</taxon>
        <taxon>Aspergillaceae</taxon>
        <taxon>Penicillium</taxon>
    </lineage>
</organism>
<reference evidence="1" key="2">
    <citation type="submission" date="2023-01" db="EMBL/GenBank/DDBJ databases">
        <authorList>
            <person name="Petersen C."/>
        </authorList>
    </citation>
    <scope>NUCLEOTIDE SEQUENCE</scope>
    <source>
        <strain evidence="1">IBT 15450</strain>
    </source>
</reference>
<dbReference type="InterPro" id="IPR053268">
    <property type="entry name" value="Woronin_anchor"/>
</dbReference>
<reference evidence="1" key="1">
    <citation type="journal article" date="2023" name="IMA Fungus">
        <title>Comparative genomic study of the Penicillium genus elucidates a diverse pangenome and 15 lateral gene transfer events.</title>
        <authorList>
            <person name="Petersen C."/>
            <person name="Sorensen T."/>
            <person name="Nielsen M.R."/>
            <person name="Sondergaard T.E."/>
            <person name="Sorensen J.L."/>
            <person name="Fitzpatrick D.A."/>
            <person name="Frisvad J.C."/>
            <person name="Nielsen K.L."/>
        </authorList>
    </citation>
    <scope>NUCLEOTIDE SEQUENCE</scope>
    <source>
        <strain evidence="1">IBT 15450</strain>
    </source>
</reference>
<dbReference type="AlphaFoldDB" id="A0AAD6ILG1"/>
<protein>
    <submittedName>
        <fullName evidence="1">Uncharacterized protein</fullName>
    </submittedName>
</protein>
<evidence type="ECO:0000313" key="1">
    <source>
        <dbReference type="EMBL" id="KAJ6051980.1"/>
    </source>
</evidence>
<dbReference type="PANTHER" id="PTHR40641">
    <property type="entry name" value="INVOLUCRIN REPEAT PROTEIN (AFU_ORTHOLOGUE AFUA_2G08060)"/>
    <property type="match status" value="1"/>
</dbReference>